<keyword evidence="3" id="KW-1185">Reference proteome</keyword>
<reference evidence="3" key="1">
    <citation type="journal article" date="2005" name="Nature">
        <title>The map-based sequence of the rice genome.</title>
        <authorList>
            <consortium name="International rice genome sequencing project (IRGSP)"/>
            <person name="Matsumoto T."/>
            <person name="Wu J."/>
            <person name="Kanamori H."/>
            <person name="Katayose Y."/>
            <person name="Fujisawa M."/>
            <person name="Namiki N."/>
            <person name="Mizuno H."/>
            <person name="Yamamoto K."/>
            <person name="Antonio B.A."/>
            <person name="Baba T."/>
            <person name="Sakata K."/>
            <person name="Nagamura Y."/>
            <person name="Aoki H."/>
            <person name="Arikawa K."/>
            <person name="Arita K."/>
            <person name="Bito T."/>
            <person name="Chiden Y."/>
            <person name="Fujitsuka N."/>
            <person name="Fukunaka R."/>
            <person name="Hamada M."/>
            <person name="Harada C."/>
            <person name="Hayashi A."/>
            <person name="Hijishita S."/>
            <person name="Honda M."/>
            <person name="Hosokawa S."/>
            <person name="Ichikawa Y."/>
            <person name="Idonuma A."/>
            <person name="Iijima M."/>
            <person name="Ikeda M."/>
            <person name="Ikeno M."/>
            <person name="Ito K."/>
            <person name="Ito S."/>
            <person name="Ito T."/>
            <person name="Ito Y."/>
            <person name="Ito Y."/>
            <person name="Iwabuchi A."/>
            <person name="Kamiya K."/>
            <person name="Karasawa W."/>
            <person name="Kurita K."/>
            <person name="Katagiri S."/>
            <person name="Kikuta A."/>
            <person name="Kobayashi H."/>
            <person name="Kobayashi N."/>
            <person name="Machita K."/>
            <person name="Maehara T."/>
            <person name="Masukawa M."/>
            <person name="Mizubayashi T."/>
            <person name="Mukai Y."/>
            <person name="Nagasaki H."/>
            <person name="Nagata Y."/>
            <person name="Naito S."/>
            <person name="Nakashima M."/>
            <person name="Nakama Y."/>
            <person name="Nakamichi Y."/>
            <person name="Nakamura M."/>
            <person name="Meguro A."/>
            <person name="Negishi M."/>
            <person name="Ohta I."/>
            <person name="Ohta T."/>
            <person name="Okamoto M."/>
            <person name="Ono N."/>
            <person name="Saji S."/>
            <person name="Sakaguchi M."/>
            <person name="Sakai K."/>
            <person name="Shibata M."/>
            <person name="Shimokawa T."/>
            <person name="Song J."/>
            <person name="Takazaki Y."/>
            <person name="Terasawa K."/>
            <person name="Tsugane M."/>
            <person name="Tsuji K."/>
            <person name="Ueda S."/>
            <person name="Waki K."/>
            <person name="Yamagata H."/>
            <person name="Yamamoto M."/>
            <person name="Yamamoto S."/>
            <person name="Yamane H."/>
            <person name="Yoshiki S."/>
            <person name="Yoshihara R."/>
            <person name="Yukawa K."/>
            <person name="Zhong H."/>
            <person name="Yano M."/>
            <person name="Yuan Q."/>
            <person name="Ouyang S."/>
            <person name="Liu J."/>
            <person name="Jones K.M."/>
            <person name="Gansberger K."/>
            <person name="Moffat K."/>
            <person name="Hill J."/>
            <person name="Bera J."/>
            <person name="Fadrosh D."/>
            <person name="Jin S."/>
            <person name="Johri S."/>
            <person name="Kim M."/>
            <person name="Overton L."/>
            <person name="Reardon M."/>
            <person name="Tsitrin T."/>
            <person name="Vuong H."/>
            <person name="Weaver B."/>
            <person name="Ciecko A."/>
            <person name="Tallon L."/>
            <person name="Jackson J."/>
            <person name="Pai G."/>
            <person name="Aken S.V."/>
            <person name="Utterback T."/>
            <person name="Reidmuller S."/>
            <person name="Feldblyum T."/>
            <person name="Hsiao J."/>
            <person name="Zismann V."/>
            <person name="Iobst S."/>
            <person name="de Vazeille A.R."/>
            <person name="Buell C.R."/>
            <person name="Ying K."/>
            <person name="Li Y."/>
            <person name="Lu T."/>
            <person name="Huang Y."/>
            <person name="Zhao Q."/>
            <person name="Feng Q."/>
            <person name="Zhang L."/>
            <person name="Zhu J."/>
            <person name="Weng Q."/>
            <person name="Mu J."/>
            <person name="Lu Y."/>
            <person name="Fan D."/>
            <person name="Liu Y."/>
            <person name="Guan J."/>
            <person name="Zhang Y."/>
            <person name="Yu S."/>
            <person name="Liu X."/>
            <person name="Zhang Y."/>
            <person name="Hong G."/>
            <person name="Han B."/>
            <person name="Choisne N."/>
            <person name="Demange N."/>
            <person name="Orjeda G."/>
            <person name="Samain S."/>
            <person name="Cattolico L."/>
            <person name="Pelletier E."/>
            <person name="Couloux A."/>
            <person name="Segurens B."/>
            <person name="Wincker P."/>
            <person name="D'Hont A."/>
            <person name="Scarpelli C."/>
            <person name="Weissenbach J."/>
            <person name="Salanoubat M."/>
            <person name="Quetier F."/>
            <person name="Yu Y."/>
            <person name="Kim H.R."/>
            <person name="Rambo T."/>
            <person name="Currie J."/>
            <person name="Collura K."/>
            <person name="Luo M."/>
            <person name="Yang T."/>
            <person name="Ammiraju J.S.S."/>
            <person name="Engler F."/>
            <person name="Soderlund C."/>
            <person name="Wing R.A."/>
            <person name="Palmer L.E."/>
            <person name="de la Bastide M."/>
            <person name="Spiegel L."/>
            <person name="Nascimento L."/>
            <person name="Zutavern T."/>
            <person name="O'Shaughnessy A."/>
            <person name="Dike S."/>
            <person name="Dedhia N."/>
            <person name="Preston R."/>
            <person name="Balija V."/>
            <person name="McCombie W.R."/>
            <person name="Chow T."/>
            <person name="Chen H."/>
            <person name="Chung M."/>
            <person name="Chen C."/>
            <person name="Shaw J."/>
            <person name="Wu H."/>
            <person name="Hsiao K."/>
            <person name="Chao Y."/>
            <person name="Chu M."/>
            <person name="Cheng C."/>
            <person name="Hour A."/>
            <person name="Lee P."/>
            <person name="Lin S."/>
            <person name="Lin Y."/>
            <person name="Liou J."/>
            <person name="Liu S."/>
            <person name="Hsing Y."/>
            <person name="Raghuvanshi S."/>
            <person name="Mohanty A."/>
            <person name="Bharti A.K."/>
            <person name="Gaur A."/>
            <person name="Gupta V."/>
            <person name="Kumar D."/>
            <person name="Ravi V."/>
            <person name="Vij S."/>
            <person name="Kapur A."/>
            <person name="Khurana P."/>
            <person name="Khurana P."/>
            <person name="Khurana J.P."/>
            <person name="Tyagi A.K."/>
            <person name="Gaikwad K."/>
            <person name="Singh A."/>
            <person name="Dalal V."/>
            <person name="Srivastava S."/>
            <person name="Dixit A."/>
            <person name="Pal A.K."/>
            <person name="Ghazi I.A."/>
            <person name="Yadav M."/>
            <person name="Pandit A."/>
            <person name="Bhargava A."/>
            <person name="Sureshbabu K."/>
            <person name="Batra K."/>
            <person name="Sharma T.R."/>
            <person name="Mohapatra T."/>
            <person name="Singh N.K."/>
            <person name="Messing J."/>
            <person name="Nelson A.B."/>
            <person name="Fuks G."/>
            <person name="Kavchok S."/>
            <person name="Keizer G."/>
            <person name="Linton E."/>
            <person name="Llaca V."/>
            <person name="Song R."/>
            <person name="Tanyolac B."/>
            <person name="Young S."/>
            <person name="Ho-Il K."/>
            <person name="Hahn J.H."/>
            <person name="Sangsakoo G."/>
            <person name="Vanavichit A."/>
            <person name="de Mattos Luiz.A.T."/>
            <person name="Zimmer P.D."/>
            <person name="Malone G."/>
            <person name="Dellagostin O."/>
            <person name="de Oliveira A.C."/>
            <person name="Bevan M."/>
            <person name="Bancroft I."/>
            <person name="Minx P."/>
            <person name="Cordum H."/>
            <person name="Wilson R."/>
            <person name="Cheng Z."/>
            <person name="Jin W."/>
            <person name="Jiang J."/>
            <person name="Leong S.A."/>
            <person name="Iwama H."/>
            <person name="Gojobori T."/>
            <person name="Itoh T."/>
            <person name="Niimura Y."/>
            <person name="Fujii Y."/>
            <person name="Habara T."/>
            <person name="Sakai H."/>
            <person name="Sato Y."/>
            <person name="Wilson G."/>
            <person name="Kumar K."/>
            <person name="McCouch S."/>
            <person name="Juretic N."/>
            <person name="Hoen D."/>
            <person name="Wright S."/>
            <person name="Bruskiewich R."/>
            <person name="Bureau T."/>
            <person name="Miyao A."/>
            <person name="Hirochika H."/>
            <person name="Nishikawa T."/>
            <person name="Kadowaki K."/>
            <person name="Sugiura M."/>
            <person name="Burr B."/>
            <person name="Sasaki T."/>
        </authorList>
    </citation>
    <scope>NUCLEOTIDE SEQUENCE [LARGE SCALE GENOMIC DNA]</scope>
    <source>
        <strain evidence="3">cv. Nipponbare</strain>
    </source>
</reference>
<dbReference type="Gramene" id="Os01t0514850-00">
    <property type="protein sequence ID" value="Os01t0514850-00"/>
    <property type="gene ID" value="Os01g0514850"/>
</dbReference>
<gene>
    <name evidence="2" type="ordered locus">Os01g0514850</name>
    <name evidence="2" type="ORF">OSNPB_010514850</name>
</gene>
<reference evidence="2 3" key="2">
    <citation type="journal article" date="2013" name="Plant Cell Physiol.">
        <title>Rice Annotation Project Database (RAP-DB): an integrative and interactive database for rice genomics.</title>
        <authorList>
            <person name="Sakai H."/>
            <person name="Lee S.S."/>
            <person name="Tanaka T."/>
            <person name="Numa H."/>
            <person name="Kim J."/>
            <person name="Kawahara Y."/>
            <person name="Wakimoto H."/>
            <person name="Yang C.C."/>
            <person name="Iwamoto M."/>
            <person name="Abe T."/>
            <person name="Yamada Y."/>
            <person name="Muto A."/>
            <person name="Inokuchi H."/>
            <person name="Ikemura T."/>
            <person name="Matsumoto T."/>
            <person name="Sasaki T."/>
            <person name="Itoh T."/>
        </authorList>
    </citation>
    <scope>NUCLEOTIDE SEQUENCE [LARGE SCALE GENOMIC DNA]</scope>
    <source>
        <strain evidence="3">cv. Nipponbare</strain>
    </source>
</reference>
<sequence>MLGWRTLPMASTSVWNSLNLCSPPSPSRLTAIVSPSSRTTLYTIPMPLFPSTNADALSSSSRSNLTCWSNGTRSYCSVCSDGVADSSRLKHPQSLPHLDPLEPAAPPFPFSLEETALQ</sequence>
<dbReference type="AlphaFoldDB" id="A0A0P0V3A2"/>
<protein>
    <submittedName>
        <fullName evidence="2">Os01g0514850 protein</fullName>
    </submittedName>
</protein>
<accession>A0A0P0V3A2</accession>
<feature type="region of interest" description="Disordered" evidence="1">
    <location>
        <begin position="83"/>
        <end position="118"/>
    </location>
</feature>
<evidence type="ECO:0000256" key="1">
    <source>
        <dbReference type="SAM" id="MobiDB-lite"/>
    </source>
</evidence>
<proteinExistence type="predicted"/>
<dbReference type="EMBL" id="AP014957">
    <property type="protein sequence ID" value="BAS72410.1"/>
    <property type="molecule type" value="Genomic_DNA"/>
</dbReference>
<organism evidence="2 3">
    <name type="scientific">Oryza sativa subsp. japonica</name>
    <name type="common">Rice</name>
    <dbReference type="NCBI Taxonomy" id="39947"/>
    <lineage>
        <taxon>Eukaryota</taxon>
        <taxon>Viridiplantae</taxon>
        <taxon>Streptophyta</taxon>
        <taxon>Embryophyta</taxon>
        <taxon>Tracheophyta</taxon>
        <taxon>Spermatophyta</taxon>
        <taxon>Magnoliopsida</taxon>
        <taxon>Liliopsida</taxon>
        <taxon>Poales</taxon>
        <taxon>Poaceae</taxon>
        <taxon>BOP clade</taxon>
        <taxon>Oryzoideae</taxon>
        <taxon>Oryzeae</taxon>
        <taxon>Oryzinae</taxon>
        <taxon>Oryza</taxon>
        <taxon>Oryza sativa</taxon>
    </lineage>
</organism>
<dbReference type="Proteomes" id="UP000059680">
    <property type="component" value="Chromosome 1"/>
</dbReference>
<evidence type="ECO:0000313" key="3">
    <source>
        <dbReference type="Proteomes" id="UP000059680"/>
    </source>
</evidence>
<name>A0A0P0V3A2_ORYSJ</name>
<dbReference type="PaxDb" id="39947-A0A0P0V3A2"/>
<reference evidence="2 3" key="3">
    <citation type="journal article" date="2013" name="Rice">
        <title>Improvement of the Oryza sativa Nipponbare reference genome using next generation sequence and optical map data.</title>
        <authorList>
            <person name="Kawahara Y."/>
            <person name="de la Bastide M."/>
            <person name="Hamilton J.P."/>
            <person name="Kanamori H."/>
            <person name="McCombie W.R."/>
            <person name="Ouyang S."/>
            <person name="Schwartz D.C."/>
            <person name="Tanaka T."/>
            <person name="Wu J."/>
            <person name="Zhou S."/>
            <person name="Childs K.L."/>
            <person name="Davidson R.M."/>
            <person name="Lin H."/>
            <person name="Quesada-Ocampo L."/>
            <person name="Vaillancourt B."/>
            <person name="Sakai H."/>
            <person name="Lee S.S."/>
            <person name="Kim J."/>
            <person name="Numa H."/>
            <person name="Itoh T."/>
            <person name="Buell C.R."/>
            <person name="Matsumoto T."/>
        </authorList>
    </citation>
    <scope>NUCLEOTIDE SEQUENCE [LARGE SCALE GENOMIC DNA]</scope>
    <source>
        <strain evidence="3">cv. Nipponbare</strain>
    </source>
</reference>
<dbReference type="InParanoid" id="A0A0P0V3A2"/>
<evidence type="ECO:0000313" key="2">
    <source>
        <dbReference type="EMBL" id="BAS72410.1"/>
    </source>
</evidence>